<name>A0ABW8Q5J8_9NEIS</name>
<dbReference type="RefSeq" id="WP_405386885.1">
    <property type="nucleotide sequence ID" value="NZ_JBJGEB010000012.1"/>
</dbReference>
<protein>
    <recommendedName>
        <fullName evidence="3">Phage associated protein</fullName>
    </recommendedName>
</protein>
<evidence type="ECO:0008006" key="3">
    <source>
        <dbReference type="Google" id="ProtNLM"/>
    </source>
</evidence>
<keyword evidence="2" id="KW-1185">Reference proteome</keyword>
<comment type="caution">
    <text evidence="1">The sequence shown here is derived from an EMBL/GenBank/DDBJ whole genome shotgun (WGS) entry which is preliminary data.</text>
</comment>
<evidence type="ECO:0000313" key="1">
    <source>
        <dbReference type="EMBL" id="MFK7642855.1"/>
    </source>
</evidence>
<dbReference type="InterPro" id="IPR038512">
    <property type="entry name" value="GpU-like_sf"/>
</dbReference>
<gene>
    <name evidence="1" type="ORF">ACI43T_10215</name>
</gene>
<dbReference type="Gene3D" id="3.30.70.1700">
    <property type="entry name" value="Phage minor tail protein U"/>
    <property type="match status" value="1"/>
</dbReference>
<dbReference type="EMBL" id="JBJGEB010000012">
    <property type="protein sequence ID" value="MFK7642855.1"/>
    <property type="molecule type" value="Genomic_DNA"/>
</dbReference>
<accession>A0ABW8Q5J8</accession>
<sequence>MTNRLTEIRNAAVNVLKQKFQRVYSGRGFAPAQSQLPCVVVYVDSRRTEPETVDFPPIYRQTVRLVTLVCVQANTGADELAEEMLSVVQQAFVEHPDLGIGGLENLVPDLLNIDSDDSGETVTVYYQQGWQAVYFEQAV</sequence>
<evidence type="ECO:0000313" key="2">
    <source>
        <dbReference type="Proteomes" id="UP001621964"/>
    </source>
</evidence>
<dbReference type="Proteomes" id="UP001621964">
    <property type="component" value="Unassembled WGS sequence"/>
</dbReference>
<reference evidence="1 2" key="1">
    <citation type="submission" date="2024-11" db="EMBL/GenBank/DDBJ databases">
        <authorList>
            <person name="Mikucki A.G."/>
            <person name="Kahler C.M."/>
        </authorList>
    </citation>
    <scope>NUCLEOTIDE SEQUENCE [LARGE SCALE GENOMIC DNA]</scope>
    <source>
        <strain evidence="1 2">EXNM717</strain>
    </source>
</reference>
<proteinExistence type="predicted"/>
<organism evidence="1 2">
    <name type="scientific">Neisseria oralis</name>
    <dbReference type="NCBI Taxonomy" id="1107316"/>
    <lineage>
        <taxon>Bacteria</taxon>
        <taxon>Pseudomonadati</taxon>
        <taxon>Pseudomonadota</taxon>
        <taxon>Betaproteobacteria</taxon>
        <taxon>Neisseriales</taxon>
        <taxon>Neisseriaceae</taxon>
        <taxon>Neisseria</taxon>
    </lineage>
</organism>